<evidence type="ECO:0000256" key="1">
    <source>
        <dbReference type="ARBA" id="ARBA00001947"/>
    </source>
</evidence>
<sequence>MTDTASLPAGRPLVRLNAVFAGRPALLRGGAALLLGFAGYGALQASTQVAEAAGLTPAAAAQAQRMQAMEHKVARMQARVATIRTAAQQHATRIEQRQALLTAALTGQGDARRMALATLAVDPQATRVAADTIRPFLKVERRQVALAQLAEQQLLDRYAATAQQLRQRGIAPSRVAKAGSAMGGPLVEATSTEARADLAADQQFRSLFMTWKKLDRLEQGVIAIPSVQPVQKLQFTSNFGIRSDPFRGTAAMHAGVDIPGPSGTPIYATADGVVSHAGRQGGYGNMVEINHGKGIATRYGHLSKIIVADNTRVKRGQLIALMGSTGRSTGPHLHYEVRIDGHAVNPVPFLTTADYLMAAQDRAVGQIPVSTTGPAPQD</sequence>
<dbReference type="RefSeq" id="WP_246346421.1">
    <property type="nucleotide sequence ID" value="NZ_BAABAR010000007.1"/>
</dbReference>
<comment type="caution">
    <text evidence="8">The sequence shown here is derived from an EMBL/GenBank/DDBJ whole genome shotgun (WGS) entry which is preliminary data.</text>
</comment>
<evidence type="ECO:0000259" key="7">
    <source>
        <dbReference type="Pfam" id="PF01551"/>
    </source>
</evidence>
<keyword evidence="6" id="KW-0482">Metalloprotease</keyword>
<dbReference type="InterPro" id="IPR016047">
    <property type="entry name" value="M23ase_b-sheet_dom"/>
</dbReference>
<dbReference type="InterPro" id="IPR011055">
    <property type="entry name" value="Dup_hybrid_motif"/>
</dbReference>
<dbReference type="InterPro" id="IPR050570">
    <property type="entry name" value="Cell_wall_metabolism_enzyme"/>
</dbReference>
<comment type="cofactor">
    <cofactor evidence="1">
        <name>Zn(2+)</name>
        <dbReference type="ChEBI" id="CHEBI:29105"/>
    </cofactor>
</comment>
<accession>A0ABR6N1Z7</accession>
<evidence type="ECO:0000256" key="2">
    <source>
        <dbReference type="ARBA" id="ARBA00022670"/>
    </source>
</evidence>
<reference evidence="8 9" key="1">
    <citation type="submission" date="2020-08" db="EMBL/GenBank/DDBJ databases">
        <title>Genomic Encyclopedia of Type Strains, Phase IV (KMG-IV): sequencing the most valuable type-strain genomes for metagenomic binning, comparative biology and taxonomic classification.</title>
        <authorList>
            <person name="Goeker M."/>
        </authorList>
    </citation>
    <scope>NUCLEOTIDE SEQUENCE [LARGE SCALE GENOMIC DNA]</scope>
    <source>
        <strain evidence="8 9">DSM 101535</strain>
    </source>
</reference>
<evidence type="ECO:0000256" key="4">
    <source>
        <dbReference type="ARBA" id="ARBA00022801"/>
    </source>
</evidence>
<dbReference type="EMBL" id="JACIJN010000002">
    <property type="protein sequence ID" value="MBB5724822.1"/>
    <property type="molecule type" value="Genomic_DNA"/>
</dbReference>
<gene>
    <name evidence="8" type="ORF">FHS97_000730</name>
</gene>
<evidence type="ECO:0000313" key="8">
    <source>
        <dbReference type="EMBL" id="MBB5724822.1"/>
    </source>
</evidence>
<dbReference type="SUPFAM" id="SSF51261">
    <property type="entry name" value="Duplicated hybrid motif"/>
    <property type="match status" value="1"/>
</dbReference>
<keyword evidence="2" id="KW-0645">Protease</keyword>
<evidence type="ECO:0000256" key="6">
    <source>
        <dbReference type="ARBA" id="ARBA00023049"/>
    </source>
</evidence>
<keyword evidence="9" id="KW-1185">Reference proteome</keyword>
<evidence type="ECO:0000256" key="3">
    <source>
        <dbReference type="ARBA" id="ARBA00022723"/>
    </source>
</evidence>
<dbReference type="Gene3D" id="2.70.70.10">
    <property type="entry name" value="Glucose Permease (Domain IIA)"/>
    <property type="match status" value="1"/>
</dbReference>
<keyword evidence="5" id="KW-0862">Zinc</keyword>
<dbReference type="Proteomes" id="UP000560131">
    <property type="component" value="Unassembled WGS sequence"/>
</dbReference>
<proteinExistence type="predicted"/>
<evidence type="ECO:0000313" key="9">
    <source>
        <dbReference type="Proteomes" id="UP000560131"/>
    </source>
</evidence>
<dbReference type="GO" id="GO:0016787">
    <property type="term" value="F:hydrolase activity"/>
    <property type="evidence" value="ECO:0007669"/>
    <property type="project" value="UniProtKB-KW"/>
</dbReference>
<dbReference type="CDD" id="cd12797">
    <property type="entry name" value="M23_peptidase"/>
    <property type="match status" value="1"/>
</dbReference>
<dbReference type="PANTHER" id="PTHR21666:SF288">
    <property type="entry name" value="CELL DIVISION PROTEIN YTFB"/>
    <property type="match status" value="1"/>
</dbReference>
<dbReference type="Pfam" id="PF01551">
    <property type="entry name" value="Peptidase_M23"/>
    <property type="match status" value="1"/>
</dbReference>
<organism evidence="8 9">
    <name type="scientific">Sphingomonas endophytica</name>
    <dbReference type="NCBI Taxonomy" id="869719"/>
    <lineage>
        <taxon>Bacteria</taxon>
        <taxon>Pseudomonadati</taxon>
        <taxon>Pseudomonadota</taxon>
        <taxon>Alphaproteobacteria</taxon>
        <taxon>Sphingomonadales</taxon>
        <taxon>Sphingomonadaceae</taxon>
        <taxon>Sphingomonas</taxon>
    </lineage>
</organism>
<evidence type="ECO:0000256" key="5">
    <source>
        <dbReference type="ARBA" id="ARBA00022833"/>
    </source>
</evidence>
<keyword evidence="4 8" id="KW-0378">Hydrolase</keyword>
<name>A0ABR6N1Z7_9SPHN</name>
<feature type="domain" description="M23ase beta-sheet core" evidence="7">
    <location>
        <begin position="252"/>
        <end position="346"/>
    </location>
</feature>
<dbReference type="PANTHER" id="PTHR21666">
    <property type="entry name" value="PEPTIDASE-RELATED"/>
    <property type="match status" value="1"/>
</dbReference>
<keyword evidence="3" id="KW-0479">Metal-binding</keyword>
<protein>
    <submittedName>
        <fullName evidence="8">Murein DD-endopeptidase MepM/ murein hydrolase activator NlpD</fullName>
    </submittedName>
</protein>